<evidence type="ECO:0000256" key="1">
    <source>
        <dbReference type="PROSITE-ProRule" id="PRU00047"/>
    </source>
</evidence>
<dbReference type="CDD" id="cd00303">
    <property type="entry name" value="retropepsin_like"/>
    <property type="match status" value="1"/>
</dbReference>
<dbReference type="SUPFAM" id="SSF57756">
    <property type="entry name" value="Retrovirus zinc finger-like domains"/>
    <property type="match status" value="1"/>
</dbReference>
<feature type="domain" description="CCHC-type" evidence="3">
    <location>
        <begin position="156"/>
        <end position="171"/>
    </location>
</feature>
<evidence type="ECO:0000313" key="6">
    <source>
        <dbReference type="Proteomes" id="UP000447434"/>
    </source>
</evidence>
<dbReference type="InterPro" id="IPR036875">
    <property type="entry name" value="Znf_CCHC_sf"/>
</dbReference>
<dbReference type="InterPro" id="IPR000477">
    <property type="entry name" value="RT_dom"/>
</dbReference>
<dbReference type="PROSITE" id="PS50878">
    <property type="entry name" value="RT_POL"/>
    <property type="match status" value="1"/>
</dbReference>
<gene>
    <name evidence="5" type="ORF">Lalb_Chr23g0274031</name>
</gene>
<evidence type="ECO:0000259" key="3">
    <source>
        <dbReference type="PROSITE" id="PS50158"/>
    </source>
</evidence>
<accession>A0A6A4MWV6</accession>
<dbReference type="PANTHER" id="PTHR24559">
    <property type="entry name" value="TRANSPOSON TY3-I GAG-POL POLYPROTEIN"/>
    <property type="match status" value="1"/>
</dbReference>
<keyword evidence="5" id="KW-0808">Transferase</keyword>
<organism evidence="5 6">
    <name type="scientific">Lupinus albus</name>
    <name type="common">White lupine</name>
    <name type="synonym">Lupinus termis</name>
    <dbReference type="NCBI Taxonomy" id="3870"/>
    <lineage>
        <taxon>Eukaryota</taxon>
        <taxon>Viridiplantae</taxon>
        <taxon>Streptophyta</taxon>
        <taxon>Embryophyta</taxon>
        <taxon>Tracheophyta</taxon>
        <taxon>Spermatophyta</taxon>
        <taxon>Magnoliopsida</taxon>
        <taxon>eudicotyledons</taxon>
        <taxon>Gunneridae</taxon>
        <taxon>Pentapetalae</taxon>
        <taxon>rosids</taxon>
        <taxon>fabids</taxon>
        <taxon>Fabales</taxon>
        <taxon>Fabaceae</taxon>
        <taxon>Papilionoideae</taxon>
        <taxon>50 kb inversion clade</taxon>
        <taxon>genistoids sensu lato</taxon>
        <taxon>core genistoids</taxon>
        <taxon>Genisteae</taxon>
        <taxon>Lupinus</taxon>
    </lineage>
</organism>
<dbReference type="SUPFAM" id="SSF56672">
    <property type="entry name" value="DNA/RNA polymerases"/>
    <property type="match status" value="1"/>
</dbReference>
<name>A0A6A4MWV6_LUPAL</name>
<feature type="domain" description="Reverse transcriptase" evidence="4">
    <location>
        <begin position="421"/>
        <end position="600"/>
    </location>
</feature>
<proteinExistence type="predicted"/>
<keyword evidence="1" id="KW-0863">Zinc-finger</keyword>
<dbReference type="AlphaFoldDB" id="A0A6A4MWV6"/>
<dbReference type="PANTHER" id="PTHR24559:SF447">
    <property type="entry name" value="RNA-DIRECTED DNA POLYMERASE HOMOLOG"/>
    <property type="match status" value="1"/>
</dbReference>
<dbReference type="InterPro" id="IPR001878">
    <property type="entry name" value="Znf_CCHC"/>
</dbReference>
<keyword evidence="1" id="KW-0479">Metal-binding</keyword>
<sequence length="603" mass="68048">MSVGEYSAKFEELIWYCPYAELELGGRSKCVKFEMGLRPELRVTFSHEEIYDFPMLVNKCRMYEDNVRRRDAAARKDNPPKQYGPQRNFSHGKGKSKMFQEERKPYSPPTGNRGNTPHGLRTHGNVGGSRLNSPSLCDKCARIHGGDSCPTTTLTCFSCKEVGHIRRYCPKFPQSMDTVRVERPRSTGRLFTMSGAEASSVDGLIKGNCMVAGIPLLVLFDSGATHSFVSNDCVDRLKLQTESLPFDLVVSTPTDVPVVVSTIVSRCPVVVNVRTFTVDLICLQLTQLDLILGMDWLSANHVMLNCANKTVLFGNLDEVSDKVNDMKPLSAKEVRTSCKEGGAILMLLASLEGSEKPKVEDIPIVREFLEVFPGEISELPRVREVEFSIDLILGTGPIFISPYRKAPLELAELKKQIEDLLAKKFICPSVSPWGAPVLLVKKNDGSMRLCTDYRQLNKVTIKNKYLLPRIDDLMDQLRGAVVFSKIDRQSGYHQLRVKSEDIPKTAFRTRYGHFEYLVMPFGVTNAPAIFTDYMNRIFHPYLDTFVVVFIDDILIYSKSRKGHAEDLRIVLELLSKNRLYAKLSKCDFWLESVNFLGHVISKE</sequence>
<evidence type="ECO:0000256" key="2">
    <source>
        <dbReference type="SAM" id="MobiDB-lite"/>
    </source>
</evidence>
<keyword evidence="1" id="KW-0862">Zinc</keyword>
<evidence type="ECO:0000259" key="4">
    <source>
        <dbReference type="PROSITE" id="PS50878"/>
    </source>
</evidence>
<evidence type="ECO:0000313" key="5">
    <source>
        <dbReference type="EMBL" id="KAE9587476.1"/>
    </source>
</evidence>
<dbReference type="OrthoDB" id="1428657at2759"/>
<dbReference type="Gene3D" id="3.10.10.10">
    <property type="entry name" value="HIV Type 1 Reverse Transcriptase, subunit A, domain 1"/>
    <property type="match status" value="1"/>
</dbReference>
<keyword evidence="6" id="KW-1185">Reference proteome</keyword>
<dbReference type="Pfam" id="PF00078">
    <property type="entry name" value="RVT_1"/>
    <property type="match status" value="1"/>
</dbReference>
<dbReference type="Gene3D" id="2.40.70.10">
    <property type="entry name" value="Acid Proteases"/>
    <property type="match status" value="1"/>
</dbReference>
<protein>
    <submittedName>
        <fullName evidence="5">Putative nucleotidyltransferase, Ribonuclease H</fullName>
    </submittedName>
</protein>
<dbReference type="SMART" id="SM00343">
    <property type="entry name" value="ZnF_C2HC"/>
    <property type="match status" value="1"/>
</dbReference>
<dbReference type="SUPFAM" id="SSF50630">
    <property type="entry name" value="Acid proteases"/>
    <property type="match status" value="1"/>
</dbReference>
<dbReference type="Pfam" id="PF08284">
    <property type="entry name" value="RVP_2"/>
    <property type="match status" value="1"/>
</dbReference>
<dbReference type="Proteomes" id="UP000447434">
    <property type="component" value="Chromosome 23"/>
</dbReference>
<dbReference type="InterPro" id="IPR053134">
    <property type="entry name" value="RNA-dir_DNA_polymerase"/>
</dbReference>
<dbReference type="InterPro" id="IPR021109">
    <property type="entry name" value="Peptidase_aspartic_dom_sf"/>
</dbReference>
<feature type="region of interest" description="Disordered" evidence="2">
    <location>
        <begin position="70"/>
        <end position="118"/>
    </location>
</feature>
<dbReference type="GO" id="GO:0016740">
    <property type="term" value="F:transferase activity"/>
    <property type="evidence" value="ECO:0007669"/>
    <property type="project" value="UniProtKB-KW"/>
</dbReference>
<dbReference type="Gene3D" id="3.30.70.270">
    <property type="match status" value="1"/>
</dbReference>
<dbReference type="GO" id="GO:0008270">
    <property type="term" value="F:zinc ion binding"/>
    <property type="evidence" value="ECO:0007669"/>
    <property type="project" value="UniProtKB-KW"/>
</dbReference>
<feature type="compositionally biased region" description="Basic and acidic residues" evidence="2">
    <location>
        <begin position="70"/>
        <end position="79"/>
    </location>
</feature>
<dbReference type="GO" id="GO:0003676">
    <property type="term" value="F:nucleic acid binding"/>
    <property type="evidence" value="ECO:0007669"/>
    <property type="project" value="InterPro"/>
</dbReference>
<reference evidence="6" key="1">
    <citation type="journal article" date="2020" name="Nat. Commun.">
        <title>Genome sequence of the cluster root forming white lupin.</title>
        <authorList>
            <person name="Hufnagel B."/>
            <person name="Marques A."/>
            <person name="Soriano A."/>
            <person name="Marques L."/>
            <person name="Divol F."/>
            <person name="Doumas P."/>
            <person name="Sallet E."/>
            <person name="Mancinotti D."/>
            <person name="Carrere S."/>
            <person name="Marande W."/>
            <person name="Arribat S."/>
            <person name="Keller J."/>
            <person name="Huneau C."/>
            <person name="Blein T."/>
            <person name="Aime D."/>
            <person name="Laguerre M."/>
            <person name="Taylor J."/>
            <person name="Schubert V."/>
            <person name="Nelson M."/>
            <person name="Geu-Flores F."/>
            <person name="Crespi M."/>
            <person name="Gallardo-Guerrero K."/>
            <person name="Delaux P.-M."/>
            <person name="Salse J."/>
            <person name="Berges H."/>
            <person name="Guyot R."/>
            <person name="Gouzy J."/>
            <person name="Peret B."/>
        </authorList>
    </citation>
    <scope>NUCLEOTIDE SEQUENCE [LARGE SCALE GENOMIC DNA]</scope>
    <source>
        <strain evidence="6">cv. Amiga</strain>
    </source>
</reference>
<dbReference type="InterPro" id="IPR043502">
    <property type="entry name" value="DNA/RNA_pol_sf"/>
</dbReference>
<dbReference type="EMBL" id="WOCE01000023">
    <property type="protein sequence ID" value="KAE9587476.1"/>
    <property type="molecule type" value="Genomic_DNA"/>
</dbReference>
<dbReference type="PROSITE" id="PS50158">
    <property type="entry name" value="ZF_CCHC"/>
    <property type="match status" value="1"/>
</dbReference>
<comment type="caution">
    <text evidence="5">The sequence shown here is derived from an EMBL/GenBank/DDBJ whole genome shotgun (WGS) entry which is preliminary data.</text>
</comment>
<dbReference type="CDD" id="cd01647">
    <property type="entry name" value="RT_LTR"/>
    <property type="match status" value="1"/>
</dbReference>
<dbReference type="InterPro" id="IPR043128">
    <property type="entry name" value="Rev_trsase/Diguanyl_cyclase"/>
</dbReference>